<dbReference type="PIRSF" id="PIRSF002096">
    <property type="entry name" value="HnS"/>
    <property type="match status" value="1"/>
</dbReference>
<dbReference type="PANTHER" id="PTHR38097">
    <property type="match status" value="1"/>
</dbReference>
<evidence type="ECO:0000256" key="3">
    <source>
        <dbReference type="ARBA" id="ARBA00022490"/>
    </source>
</evidence>
<feature type="domain" description="DNA-binding protein H-NS-like C-terminal" evidence="7">
    <location>
        <begin position="86"/>
        <end position="133"/>
    </location>
</feature>
<feature type="compositionally biased region" description="Polar residues" evidence="6">
    <location>
        <begin position="98"/>
        <end position="108"/>
    </location>
</feature>
<dbReference type="InterPro" id="IPR027454">
    <property type="entry name" value="Histone_HNS_N"/>
</dbReference>
<evidence type="ECO:0000313" key="8">
    <source>
        <dbReference type="EMBL" id="MBT0726326.1"/>
    </source>
</evidence>
<dbReference type="SMART" id="SM00528">
    <property type="entry name" value="HNS"/>
    <property type="match status" value="1"/>
</dbReference>
<evidence type="ECO:0000259" key="7">
    <source>
        <dbReference type="SMART" id="SM00528"/>
    </source>
</evidence>
<dbReference type="PANTHER" id="PTHR38097:SF2">
    <property type="entry name" value="DNA-BINDING PROTEIN STPA"/>
    <property type="match status" value="1"/>
</dbReference>
<dbReference type="Pfam" id="PF22470">
    <property type="entry name" value="Histone_HNS_N"/>
    <property type="match status" value="1"/>
</dbReference>
<comment type="caution">
    <text evidence="8">The sequence shown here is derived from an EMBL/GenBank/DDBJ whole genome shotgun (WGS) entry which is preliminary data.</text>
</comment>
<accession>A0ABS5T1Y9</accession>
<proteinExistence type="inferred from homology"/>
<evidence type="ECO:0000256" key="5">
    <source>
        <dbReference type="PIRNR" id="PIRNR002096"/>
    </source>
</evidence>
<protein>
    <recommendedName>
        <fullName evidence="5">DNA-binding protein</fullName>
    </recommendedName>
</protein>
<dbReference type="EMBL" id="JABBFO010000002">
    <property type="protein sequence ID" value="MBT0726326.1"/>
    <property type="molecule type" value="Genomic_DNA"/>
</dbReference>
<dbReference type="Proteomes" id="UP000786875">
    <property type="component" value="Unassembled WGS sequence"/>
</dbReference>
<comment type="similarity">
    <text evidence="2 5">Belongs to the histone-like protein H-NS family.</text>
</comment>
<dbReference type="SUPFAM" id="SSF81273">
    <property type="entry name" value="H-NS histone-like proteins"/>
    <property type="match status" value="2"/>
</dbReference>
<dbReference type="Pfam" id="PF00816">
    <property type="entry name" value="Histone_HNS"/>
    <property type="match status" value="1"/>
</dbReference>
<dbReference type="Gene3D" id="1.10.287.1050">
    <property type="entry name" value="H-NS histone-like proteins"/>
    <property type="match status" value="1"/>
</dbReference>
<dbReference type="InterPro" id="IPR001801">
    <property type="entry name" value="Histone_HNS"/>
</dbReference>
<evidence type="ECO:0000256" key="4">
    <source>
        <dbReference type="ARBA" id="ARBA00023125"/>
    </source>
</evidence>
<keyword evidence="4 5" id="KW-0238">DNA-binding</keyword>
<organism evidence="8 9">
    <name type="scientific">Rosenbergiella australiborealis</name>
    <dbReference type="NCBI Taxonomy" id="1544696"/>
    <lineage>
        <taxon>Bacteria</taxon>
        <taxon>Pseudomonadati</taxon>
        <taxon>Pseudomonadota</taxon>
        <taxon>Gammaproteobacteria</taxon>
        <taxon>Enterobacterales</taxon>
        <taxon>Erwiniaceae</taxon>
        <taxon>Rosenbergiella</taxon>
    </lineage>
</organism>
<sequence>MSNQLLTLTSLRHLRAEARNFSVETLNDILDKFTAIVEEHREESVSEGAQAAEHAKKLDKIREMMLSEGVDISELMAEGPEVDAKKNPRRKRPAKYQYTDQSGHIQTWTGQGRTPVVIQRALSQGDTLESFLITD</sequence>
<gene>
    <name evidence="8" type="ORF">HGT73_02830</name>
</gene>
<dbReference type="InterPro" id="IPR054180">
    <property type="entry name" value="H-NS-like_N"/>
</dbReference>
<dbReference type="Gene3D" id="4.10.430.10">
    <property type="entry name" value="Histone-like protein H-NS, C-terminal domain"/>
    <property type="match status" value="1"/>
</dbReference>
<evidence type="ECO:0000313" key="9">
    <source>
        <dbReference type="Proteomes" id="UP000786875"/>
    </source>
</evidence>
<evidence type="ECO:0000256" key="2">
    <source>
        <dbReference type="ARBA" id="ARBA00010610"/>
    </source>
</evidence>
<dbReference type="RefSeq" id="WP_214212160.1">
    <property type="nucleotide sequence ID" value="NZ_JABBFO010000002.1"/>
</dbReference>
<evidence type="ECO:0000256" key="6">
    <source>
        <dbReference type="SAM" id="MobiDB-lite"/>
    </source>
</evidence>
<dbReference type="InterPro" id="IPR037150">
    <property type="entry name" value="H-NS_C_dom_sf"/>
</dbReference>
<reference evidence="8 9" key="1">
    <citation type="submission" date="2020-04" db="EMBL/GenBank/DDBJ databases">
        <title>Genome sequencing of Rosenbergiella species.</title>
        <authorList>
            <person name="Alvarez-Perez S."/>
            <person name="Lievens B."/>
        </authorList>
    </citation>
    <scope>NUCLEOTIDE SEQUENCE [LARGE SCALE GENOMIC DNA]</scope>
    <source>
        <strain evidence="8 9">CdVSA20.1</strain>
    </source>
</reference>
<keyword evidence="9" id="KW-1185">Reference proteome</keyword>
<keyword evidence="3" id="KW-0963">Cytoplasm</keyword>
<feature type="region of interest" description="Disordered" evidence="6">
    <location>
        <begin position="79"/>
        <end position="108"/>
    </location>
</feature>
<comment type="subcellular location">
    <subcellularLocation>
        <location evidence="1">Cytoplasm</location>
        <location evidence="1">Nucleoid</location>
    </subcellularLocation>
</comment>
<name>A0ABS5T1Y9_9GAMM</name>
<dbReference type="InterPro" id="IPR027444">
    <property type="entry name" value="H-NS_C_dom"/>
</dbReference>
<evidence type="ECO:0000256" key="1">
    <source>
        <dbReference type="ARBA" id="ARBA00004453"/>
    </source>
</evidence>